<evidence type="ECO:0000256" key="2">
    <source>
        <dbReference type="ARBA" id="ARBA00013194"/>
    </source>
</evidence>
<dbReference type="Gene3D" id="1.25.40.10">
    <property type="entry name" value="Tetratricopeptide repeat domain"/>
    <property type="match status" value="1"/>
</dbReference>
<dbReference type="EC" id="5.2.1.8" evidence="2 7"/>
<feature type="region of interest" description="Disordered" evidence="8">
    <location>
        <begin position="530"/>
        <end position="603"/>
    </location>
</feature>
<feature type="compositionally biased region" description="Basic and acidic residues" evidence="8">
    <location>
        <begin position="530"/>
        <end position="543"/>
    </location>
</feature>
<dbReference type="SUPFAM" id="SSF48452">
    <property type="entry name" value="TPR-like"/>
    <property type="match status" value="1"/>
</dbReference>
<evidence type="ECO:0000256" key="6">
    <source>
        <dbReference type="ARBA" id="ARBA00023235"/>
    </source>
</evidence>
<keyword evidence="6 7" id="KW-0413">Isomerase</keyword>
<dbReference type="InterPro" id="IPR046357">
    <property type="entry name" value="PPIase_dom_sf"/>
</dbReference>
<dbReference type="Pfam" id="PF13432">
    <property type="entry name" value="TPR_16"/>
    <property type="match status" value="1"/>
</dbReference>
<evidence type="ECO:0000313" key="10">
    <source>
        <dbReference type="EMBL" id="CAK0782627.1"/>
    </source>
</evidence>
<protein>
    <recommendedName>
        <fullName evidence="2 7">peptidylprolyl isomerase</fullName>
        <ecNumber evidence="2 7">5.2.1.8</ecNumber>
    </recommendedName>
</protein>
<dbReference type="PROSITE" id="PS50059">
    <property type="entry name" value="FKBP_PPIASE"/>
    <property type="match status" value="3"/>
</dbReference>
<dbReference type="FunFam" id="3.10.50.40:FF:000025">
    <property type="entry name" value="Peptidylprolyl isomerase"/>
    <property type="match status" value="1"/>
</dbReference>
<keyword evidence="3" id="KW-0677">Repeat</keyword>
<comment type="caution">
    <text evidence="10">The sequence shown here is derived from an EMBL/GenBank/DDBJ whole genome shotgun (WGS) entry which is preliminary data.</text>
</comment>
<dbReference type="Proteomes" id="UP001314263">
    <property type="component" value="Unassembled WGS sequence"/>
</dbReference>
<keyword evidence="4" id="KW-0802">TPR repeat</keyword>
<gene>
    <name evidence="10" type="ORF">CVIRNUC_005829</name>
</gene>
<dbReference type="GO" id="GO:0003755">
    <property type="term" value="F:peptidyl-prolyl cis-trans isomerase activity"/>
    <property type="evidence" value="ECO:0007669"/>
    <property type="project" value="UniProtKB-KW"/>
</dbReference>
<feature type="domain" description="PPIase FKBP-type" evidence="9">
    <location>
        <begin position="270"/>
        <end position="362"/>
    </location>
</feature>
<evidence type="ECO:0000256" key="4">
    <source>
        <dbReference type="ARBA" id="ARBA00022803"/>
    </source>
</evidence>
<accession>A0AAV1I6D4</accession>
<dbReference type="PANTHER" id="PTHR46512">
    <property type="entry name" value="PEPTIDYLPROLYL ISOMERASE"/>
    <property type="match status" value="1"/>
</dbReference>
<feature type="region of interest" description="Disordered" evidence="8">
    <location>
        <begin position="1"/>
        <end position="20"/>
    </location>
</feature>
<evidence type="ECO:0000256" key="1">
    <source>
        <dbReference type="ARBA" id="ARBA00000971"/>
    </source>
</evidence>
<evidence type="ECO:0000313" key="11">
    <source>
        <dbReference type="Proteomes" id="UP001314263"/>
    </source>
</evidence>
<dbReference type="Gene3D" id="3.10.50.40">
    <property type="match status" value="3"/>
</dbReference>
<name>A0AAV1I6D4_9CHLO</name>
<dbReference type="AlphaFoldDB" id="A0AAV1I6D4"/>
<evidence type="ECO:0000256" key="7">
    <source>
        <dbReference type="PROSITE-ProRule" id="PRU00277"/>
    </source>
</evidence>
<dbReference type="InterPro" id="IPR050754">
    <property type="entry name" value="FKBP4/5/8-like"/>
</dbReference>
<dbReference type="InterPro" id="IPR001179">
    <property type="entry name" value="PPIase_FKBP_dom"/>
</dbReference>
<evidence type="ECO:0000256" key="3">
    <source>
        <dbReference type="ARBA" id="ARBA00022737"/>
    </source>
</evidence>
<dbReference type="SUPFAM" id="SSF54534">
    <property type="entry name" value="FKBP-like"/>
    <property type="match status" value="3"/>
</dbReference>
<evidence type="ECO:0000259" key="9">
    <source>
        <dbReference type="PROSITE" id="PS50059"/>
    </source>
</evidence>
<keyword evidence="11" id="KW-1185">Reference proteome</keyword>
<dbReference type="InterPro" id="IPR011990">
    <property type="entry name" value="TPR-like_helical_dom_sf"/>
</dbReference>
<comment type="catalytic activity">
    <reaction evidence="1 7">
        <text>[protein]-peptidylproline (omega=180) = [protein]-peptidylproline (omega=0)</text>
        <dbReference type="Rhea" id="RHEA:16237"/>
        <dbReference type="Rhea" id="RHEA-COMP:10747"/>
        <dbReference type="Rhea" id="RHEA-COMP:10748"/>
        <dbReference type="ChEBI" id="CHEBI:83833"/>
        <dbReference type="ChEBI" id="CHEBI:83834"/>
        <dbReference type="EC" id="5.2.1.8"/>
    </reaction>
</comment>
<keyword evidence="5 7" id="KW-0697">Rotamase</keyword>
<feature type="domain" description="PPIase FKBP-type" evidence="9">
    <location>
        <begin position="41"/>
        <end position="129"/>
    </location>
</feature>
<dbReference type="Pfam" id="PF00254">
    <property type="entry name" value="FKBP_C"/>
    <property type="match status" value="3"/>
</dbReference>
<dbReference type="SMART" id="SM00028">
    <property type="entry name" value="TPR"/>
    <property type="match status" value="3"/>
</dbReference>
<evidence type="ECO:0000256" key="8">
    <source>
        <dbReference type="SAM" id="MobiDB-lite"/>
    </source>
</evidence>
<sequence length="603" mass="65364">MDEDDDLEAFDDKNEKDLTGDGGLIKKILKAGEGWETPSKGDSVKVIYHGTLEDGTVFDSSRDRGDTFDFTIGQGQVIKGWDKGVITMKKGEKAILTCKAPYAYGAQGSPPKIPPDATLNFEVELISWKSIKDIAGDGGVIKTVETEGQGWEKPSDKDEALVRYSVRAEGSSEALLSSEEGGSVVLVGSGQPMKAFTAALKTMKQGERASLKIKPEYGFASPQPGVPEGALLDADLELITIRKVEDVTDDGKIQTKLLHKGKDYKRPNEGAKVKIAYTGRIGGPEGPVFEEHTAESPLEFVTDEDQVVEGLELAIMKHNAEETFEVTVAPEYGFGDQEVKRAQAAVPPNTQLHYTVQILEIEKAKEAWDLSDGEKVALAQKRKEHGNALFKASKWARAIAKYKSAAEAVGFDDKFPEEVRRESAAVKKSADLNTAAASLKLGNYKEAITAATKVLQADSSNVKALFRRAQAHLAQQDHVEAELDIRAALLVEPNNKDVRALKQRYRKEVAAANAKDKAMYQRAFQKLAQMRDPEPEPEPKPSAKAEPQSHPIEDVGDEAGPGTSSMDVEVPVEAAQPAGHMHTEQNGVHEPAAAAAQPMAVES</sequence>
<proteinExistence type="predicted"/>
<feature type="domain" description="PPIase FKBP-type" evidence="9">
    <location>
        <begin position="157"/>
        <end position="242"/>
    </location>
</feature>
<reference evidence="10 11" key="1">
    <citation type="submission" date="2023-10" db="EMBL/GenBank/DDBJ databases">
        <authorList>
            <person name="Maclean D."/>
            <person name="Macfadyen A."/>
        </authorList>
    </citation>
    <scope>NUCLEOTIDE SEQUENCE [LARGE SCALE GENOMIC DNA]</scope>
</reference>
<feature type="compositionally biased region" description="Basic and acidic residues" evidence="8">
    <location>
        <begin position="10"/>
        <end position="19"/>
    </location>
</feature>
<organism evidence="10 11">
    <name type="scientific">Coccomyxa viridis</name>
    <dbReference type="NCBI Taxonomy" id="1274662"/>
    <lineage>
        <taxon>Eukaryota</taxon>
        <taxon>Viridiplantae</taxon>
        <taxon>Chlorophyta</taxon>
        <taxon>core chlorophytes</taxon>
        <taxon>Trebouxiophyceae</taxon>
        <taxon>Trebouxiophyceae incertae sedis</taxon>
        <taxon>Coccomyxaceae</taxon>
        <taxon>Coccomyxa</taxon>
    </lineage>
</organism>
<dbReference type="EMBL" id="CAUYUE010000007">
    <property type="protein sequence ID" value="CAK0782627.1"/>
    <property type="molecule type" value="Genomic_DNA"/>
</dbReference>
<dbReference type="PANTHER" id="PTHR46512:SF9">
    <property type="entry name" value="PEPTIDYLPROLYL ISOMERASE"/>
    <property type="match status" value="1"/>
</dbReference>
<dbReference type="InterPro" id="IPR019734">
    <property type="entry name" value="TPR_rpt"/>
</dbReference>
<evidence type="ECO:0000256" key="5">
    <source>
        <dbReference type="ARBA" id="ARBA00023110"/>
    </source>
</evidence>